<proteinExistence type="predicted"/>
<feature type="compositionally biased region" description="Basic and acidic residues" evidence="1">
    <location>
        <begin position="7"/>
        <end position="21"/>
    </location>
</feature>
<comment type="caution">
    <text evidence="2">The sequence shown here is derived from an EMBL/GenBank/DDBJ whole genome shotgun (WGS) entry which is preliminary data.</text>
</comment>
<evidence type="ECO:0008006" key="4">
    <source>
        <dbReference type="Google" id="ProtNLM"/>
    </source>
</evidence>
<dbReference type="Proteomes" id="UP000270230">
    <property type="component" value="Unassembled WGS sequence"/>
</dbReference>
<reference evidence="2 3" key="1">
    <citation type="journal article" date="2018" name="BMC Genomics">
        <title>Genomic evidence for intraspecific hybridization in a clonal and extremely halotolerant yeast.</title>
        <authorList>
            <person name="Gostincar C."/>
            <person name="Stajich J.E."/>
            <person name="Zupancic J."/>
            <person name="Zalar P."/>
            <person name="Gunde-Cimerman N."/>
        </authorList>
    </citation>
    <scope>NUCLEOTIDE SEQUENCE [LARGE SCALE GENOMIC DNA]</scope>
    <source>
        <strain evidence="2 3">EXF-151</strain>
    </source>
</reference>
<name>A0A3M7C7G3_HORWE</name>
<dbReference type="VEuPathDB" id="FungiDB:BTJ68_14350"/>
<dbReference type="AlphaFoldDB" id="A0A3M7C7G3"/>
<accession>A0A3M7C7G3</accession>
<dbReference type="OrthoDB" id="3646601at2759"/>
<sequence length="195" mass="21995">MAATRDLNVDKQESRKSDSRPTRAHFTKISKKVSPLLNLPPEIWSTIGRLVIDSAASVNLSEIYASFVENTFLPDLQQPAITRVCSAMRQELLPYYYQTCVGFQIWSDFASPEGHRLDPRLEWLVTIGRCNRKHIRGVSLIASPGEVDLARWRYRDCLGLEFDVKTQIQDHSGGNAVTSLGPANQEQIVYDVGFL</sequence>
<protein>
    <recommendedName>
        <fullName evidence="4">F-box domain-containing protein</fullName>
    </recommendedName>
</protein>
<feature type="region of interest" description="Disordered" evidence="1">
    <location>
        <begin position="1"/>
        <end position="23"/>
    </location>
</feature>
<dbReference type="EMBL" id="QWIN01000700">
    <property type="protein sequence ID" value="RMY48008.1"/>
    <property type="molecule type" value="Genomic_DNA"/>
</dbReference>
<evidence type="ECO:0000256" key="1">
    <source>
        <dbReference type="SAM" id="MobiDB-lite"/>
    </source>
</evidence>
<evidence type="ECO:0000313" key="2">
    <source>
        <dbReference type="EMBL" id="RMY48008.1"/>
    </source>
</evidence>
<gene>
    <name evidence="2" type="ORF">D0865_08344</name>
</gene>
<organism evidence="2 3">
    <name type="scientific">Hortaea werneckii</name>
    <name type="common">Black yeast</name>
    <name type="synonym">Cladosporium werneckii</name>
    <dbReference type="NCBI Taxonomy" id="91943"/>
    <lineage>
        <taxon>Eukaryota</taxon>
        <taxon>Fungi</taxon>
        <taxon>Dikarya</taxon>
        <taxon>Ascomycota</taxon>
        <taxon>Pezizomycotina</taxon>
        <taxon>Dothideomycetes</taxon>
        <taxon>Dothideomycetidae</taxon>
        <taxon>Mycosphaerellales</taxon>
        <taxon>Teratosphaeriaceae</taxon>
        <taxon>Hortaea</taxon>
    </lineage>
</organism>
<evidence type="ECO:0000313" key="3">
    <source>
        <dbReference type="Proteomes" id="UP000270230"/>
    </source>
</evidence>